<evidence type="ECO:0000313" key="2">
    <source>
        <dbReference type="EMBL" id="SIN68020.1"/>
    </source>
</evidence>
<accession>A0A1N6DB72</accession>
<evidence type="ECO:0000313" key="3">
    <source>
        <dbReference type="Proteomes" id="UP000185221"/>
    </source>
</evidence>
<name>A0A1N6DB72_9BACT</name>
<proteinExistence type="predicted"/>
<dbReference type="EMBL" id="FSRC01000001">
    <property type="protein sequence ID" value="SIN68020.1"/>
    <property type="molecule type" value="Genomic_DNA"/>
</dbReference>
<dbReference type="AlphaFoldDB" id="A0A1N6DB72"/>
<sequence length="528" mass="61850">MKFFKILPCLLLFSFFINGVMANHRVNTVPNDTISLAQAYMNLYLTSIYYDSIDADRISKILAFEKDEMDQIKNRTFIRTFQPLHSFTQSIWYQTQAKRLYFNDSKPDRNTLRRYKSVLDRGINFYNAAKLDEYPSYSMQQLSFYEIINFDLDAADDIRSEIYKVKTQYNSLFNENIYPDFQRIFLKAKERNRIELDSLTFYAGLFEIPLSMSTLNNTIDFPNAPSFKSYSINPDYRLENRLELISRYLQLKFLATQRTRPPANFNTETLYHHYDEFMEMLRFEEDEFIKKELTPEVTALLFRQLKRRYPSRRSEGIRDESLAAISAPNPAPNIMYFFPNPAPKSSTHQIIKNFKPDLQTLNQVDLFFRSKMQEAGFGSNHLHYYYDMDGYAMTTSLEKFNKDGTKVSSDKRFTESMGEDGKFSYFEIFKSIFFEVESEFRMFAFVVASKPATLGGNIMTTSFAEEILQNSYPTLPNDLKVKTLPTKDLTILVYHFHQNDIGQVPELDLSGSWEVQDHLRSAGIPALN</sequence>
<keyword evidence="3" id="KW-1185">Reference proteome</keyword>
<dbReference type="RefSeq" id="WP_074223373.1">
    <property type="nucleotide sequence ID" value="NZ_FSRC01000001.1"/>
</dbReference>
<dbReference type="Proteomes" id="UP000185221">
    <property type="component" value="Unassembled WGS sequence"/>
</dbReference>
<gene>
    <name evidence="2" type="ORF">SAMN05444394_0638</name>
</gene>
<dbReference type="OrthoDB" id="1409869at2"/>
<evidence type="ECO:0000256" key="1">
    <source>
        <dbReference type="SAM" id="SignalP"/>
    </source>
</evidence>
<protein>
    <submittedName>
        <fullName evidence="2">Uncharacterized protein</fullName>
    </submittedName>
</protein>
<organism evidence="2 3">
    <name type="scientific">Algoriphagus halophilus</name>
    <dbReference type="NCBI Taxonomy" id="226505"/>
    <lineage>
        <taxon>Bacteria</taxon>
        <taxon>Pseudomonadati</taxon>
        <taxon>Bacteroidota</taxon>
        <taxon>Cytophagia</taxon>
        <taxon>Cytophagales</taxon>
        <taxon>Cyclobacteriaceae</taxon>
        <taxon>Algoriphagus</taxon>
    </lineage>
</organism>
<reference evidence="3" key="1">
    <citation type="submission" date="2016-11" db="EMBL/GenBank/DDBJ databases">
        <authorList>
            <person name="Varghese N."/>
            <person name="Submissions S."/>
        </authorList>
    </citation>
    <scope>NUCLEOTIDE SEQUENCE [LARGE SCALE GENOMIC DNA]</scope>
    <source>
        <strain evidence="3">DSM 15292</strain>
    </source>
</reference>
<feature type="signal peptide" evidence="1">
    <location>
        <begin position="1"/>
        <end position="22"/>
    </location>
</feature>
<feature type="chain" id="PRO_5012703721" evidence="1">
    <location>
        <begin position="23"/>
        <end position="528"/>
    </location>
</feature>
<keyword evidence="1" id="KW-0732">Signal</keyword>